<sequence>MIKQVLAGAAFATAATMAVAAPASATAHTTGPQPHKTAANAIQNLLATPLGQSPTTSGTGCGCIGDAVSGITGNGTTGNLTSTVTGTATGAGTGTGTTGTGTGTGTTTGTGTGTGTTTGAGGSGASASGNGATDFSTRNGDTVIGGEEGAGGILNTYGASLINVDGRCLVPLPEGEGIGGHGLGGPKAACNIAPVDQYQAPQKLL</sequence>
<organism evidence="3">
    <name type="scientific">Streptomyces sp. NBC_00003</name>
    <dbReference type="NCBI Taxonomy" id="2903608"/>
    <lineage>
        <taxon>Bacteria</taxon>
        <taxon>Bacillati</taxon>
        <taxon>Actinomycetota</taxon>
        <taxon>Actinomycetes</taxon>
        <taxon>Kitasatosporales</taxon>
        <taxon>Streptomycetaceae</taxon>
        <taxon>Streptomyces</taxon>
    </lineage>
</organism>
<evidence type="ECO:0000256" key="1">
    <source>
        <dbReference type="SAM" id="MobiDB-lite"/>
    </source>
</evidence>
<dbReference type="EMBL" id="CP108318">
    <property type="protein sequence ID" value="WTW60288.1"/>
    <property type="molecule type" value="Genomic_DNA"/>
</dbReference>
<gene>
    <name evidence="3" type="ORF">OG549_06330</name>
</gene>
<evidence type="ECO:0000313" key="3">
    <source>
        <dbReference type="EMBL" id="WTW60288.1"/>
    </source>
</evidence>
<feature type="compositionally biased region" description="Gly residues" evidence="1">
    <location>
        <begin position="89"/>
        <end position="124"/>
    </location>
</feature>
<name>A0AAU2V0D8_9ACTN</name>
<dbReference type="AlphaFoldDB" id="A0AAU2V0D8"/>
<feature type="chain" id="PRO_5043715610" description="PE-PGRS family protein" evidence="2">
    <location>
        <begin position="21"/>
        <end position="205"/>
    </location>
</feature>
<accession>A0AAU2V0D8</accession>
<evidence type="ECO:0008006" key="4">
    <source>
        <dbReference type="Google" id="ProtNLM"/>
    </source>
</evidence>
<evidence type="ECO:0000256" key="2">
    <source>
        <dbReference type="SAM" id="SignalP"/>
    </source>
</evidence>
<keyword evidence="2" id="KW-0732">Signal</keyword>
<feature type="region of interest" description="Disordered" evidence="1">
    <location>
        <begin position="87"/>
        <end position="134"/>
    </location>
</feature>
<protein>
    <recommendedName>
        <fullName evidence="4">PE-PGRS family protein</fullName>
    </recommendedName>
</protein>
<proteinExistence type="predicted"/>
<reference evidence="3" key="1">
    <citation type="submission" date="2022-10" db="EMBL/GenBank/DDBJ databases">
        <title>The complete genomes of actinobacterial strains from the NBC collection.</title>
        <authorList>
            <person name="Joergensen T.S."/>
            <person name="Alvarez Arevalo M."/>
            <person name="Sterndorff E.B."/>
            <person name="Faurdal D."/>
            <person name="Vuksanovic O."/>
            <person name="Mourched A.-S."/>
            <person name="Charusanti P."/>
            <person name="Shaw S."/>
            <person name="Blin K."/>
            <person name="Weber T."/>
        </authorList>
    </citation>
    <scope>NUCLEOTIDE SEQUENCE</scope>
    <source>
        <strain evidence="3">NBC_00003</strain>
    </source>
</reference>
<feature type="signal peptide" evidence="2">
    <location>
        <begin position="1"/>
        <end position="20"/>
    </location>
</feature>